<dbReference type="PANTHER" id="PTHR13902">
    <property type="entry name" value="SERINE/THREONINE-PROTEIN KINASE WNK WITH NO LYSINE -RELATED"/>
    <property type="match status" value="1"/>
</dbReference>
<dbReference type="Gene3D" id="3.10.20.90">
    <property type="entry name" value="Phosphatidylinositol 3-kinase Catalytic Subunit, Chain A, domain 1"/>
    <property type="match status" value="1"/>
</dbReference>
<dbReference type="AlphaFoldDB" id="A0A8C9F9B7"/>
<dbReference type="FunFam" id="3.10.20.90:FF:000012">
    <property type="entry name" value="Serine/threonine-protein kinase WNK1 isoform 2"/>
    <property type="match status" value="1"/>
</dbReference>
<evidence type="ECO:0000259" key="2">
    <source>
        <dbReference type="Pfam" id="PF24889"/>
    </source>
</evidence>
<dbReference type="Ensembl" id="ENSPSTT00000012892.1">
    <property type="protein sequence ID" value="ENSPSTP00000012293.1"/>
    <property type="gene ID" value="ENSPSTG00000008665.1"/>
</dbReference>
<accession>A0A8C9F9B7</accession>
<feature type="region of interest" description="Disordered" evidence="1">
    <location>
        <begin position="857"/>
        <end position="890"/>
    </location>
</feature>
<organism evidence="3 4">
    <name type="scientific">Pavo cristatus</name>
    <name type="common">Indian peafowl</name>
    <name type="synonym">Blue peafowl</name>
    <dbReference type="NCBI Taxonomy" id="9049"/>
    <lineage>
        <taxon>Eukaryota</taxon>
        <taxon>Metazoa</taxon>
        <taxon>Chordata</taxon>
        <taxon>Craniata</taxon>
        <taxon>Vertebrata</taxon>
        <taxon>Euteleostomi</taxon>
        <taxon>Archelosauria</taxon>
        <taxon>Archosauria</taxon>
        <taxon>Dinosauria</taxon>
        <taxon>Saurischia</taxon>
        <taxon>Theropoda</taxon>
        <taxon>Coelurosauria</taxon>
        <taxon>Aves</taxon>
        <taxon>Neognathae</taxon>
        <taxon>Galloanserae</taxon>
        <taxon>Galliformes</taxon>
        <taxon>Phasianidae</taxon>
        <taxon>Phasianinae</taxon>
        <taxon>Pavo</taxon>
    </lineage>
</organism>
<feature type="region of interest" description="Disordered" evidence="1">
    <location>
        <begin position="794"/>
        <end position="833"/>
    </location>
</feature>
<evidence type="ECO:0000256" key="1">
    <source>
        <dbReference type="SAM" id="MobiDB-lite"/>
    </source>
</evidence>
<reference evidence="3" key="1">
    <citation type="submission" date="2025-08" db="UniProtKB">
        <authorList>
            <consortium name="Ensembl"/>
        </authorList>
    </citation>
    <scope>IDENTIFICATION</scope>
</reference>
<feature type="compositionally biased region" description="Basic and acidic residues" evidence="1">
    <location>
        <begin position="75"/>
        <end position="89"/>
    </location>
</feature>
<feature type="region of interest" description="Disordered" evidence="1">
    <location>
        <begin position="932"/>
        <end position="1003"/>
    </location>
</feature>
<feature type="region of interest" description="Disordered" evidence="1">
    <location>
        <begin position="73"/>
        <end position="92"/>
    </location>
</feature>
<feature type="domain" description="Serine/threonine-protein kinase WNK CCTL2" evidence="2">
    <location>
        <begin position="720"/>
        <end position="793"/>
    </location>
</feature>
<protein>
    <recommendedName>
        <fullName evidence="2">Serine/threonine-protein kinase WNK CCTL2 domain-containing protein</fullName>
    </recommendedName>
</protein>
<feature type="compositionally biased region" description="Basic residues" evidence="1">
    <location>
        <begin position="701"/>
        <end position="711"/>
    </location>
</feature>
<feature type="compositionally biased region" description="Polar residues" evidence="1">
    <location>
        <begin position="805"/>
        <end position="814"/>
    </location>
</feature>
<dbReference type="Pfam" id="PF24889">
    <property type="entry name" value="CCTL2_WNK"/>
    <property type="match status" value="1"/>
</dbReference>
<feature type="compositionally biased region" description="Polar residues" evidence="1">
    <location>
        <begin position="7"/>
        <end position="19"/>
    </location>
</feature>
<dbReference type="InterPro" id="IPR050588">
    <property type="entry name" value="WNK_Ser-Thr_kinase"/>
</dbReference>
<feature type="region of interest" description="Disordered" evidence="1">
    <location>
        <begin position="1"/>
        <end position="24"/>
    </location>
</feature>
<keyword evidence="4" id="KW-1185">Reference proteome</keyword>
<feature type="compositionally biased region" description="Low complexity" evidence="1">
    <location>
        <begin position="991"/>
        <end position="1002"/>
    </location>
</feature>
<dbReference type="InterPro" id="IPR056865">
    <property type="entry name" value="CCTL2_WNK"/>
</dbReference>
<feature type="region of interest" description="Disordered" evidence="1">
    <location>
        <begin position="673"/>
        <end position="720"/>
    </location>
</feature>
<dbReference type="Proteomes" id="UP000694428">
    <property type="component" value="Unplaced"/>
</dbReference>
<sequence length="1250" mass="132228">MELLVKEQTNVSEHISSGDPSERHSVMFPLETATAPRSCCSPRLLHVAGDAPCAFRRHSDSVVSLAPDAMSCPQELREGSSDLQTREGEAGASPLMAPGISANPTELMFFQQACQMCLACLFQSGKDQNTSKVLMPVECAHSLCSRLSDMSVSQPLPQTSGPCGRSLDLPLLHESLQYIISQKTSSSPMRSARVAENIPPFESCDYGEANMPGLFQPCHEACTGKTLLAEKSKWVTAATPSSGSSLPSKNDSNDVPALPVVQAPPAVVPQRPQHYQEPAMTFPVVQPTTVASMQLGQSQPVLASQQQPISQQTSLQQVLASQPVCPIQPAPHLLPQYQPQTSQVAASSTPLKPLQISTVPQLPPVAPSQIPQFPVIPAITPLAGLDNLPPNLSDIPAANVPPIPAPSQYFAPAVILPSLPMNPTLPMAPNSPALPMQAVNLPHTTVASLVLPCQTIVPNMSAATIPLLAVAPPGVPALPPHHAVSQLPQQQMYPTTFQQIIQSEAPSPHHTQSTQAVSQPQQPPPPQSLQPGVIHPSEQPLSAPGAGNQQVTGHTQYGLETGAQVPVLPVQPSLVMSPPLQLQPELLPPRVAPESISQIHGSLATASPPVPIDHCLPLQPSGVLQLQPDLSQPLAQQLPAPGSAVQAVAETSQEEQAIQDKLQTLSQSCESYMSPDVASGKEMSDSFEGAIGSGKQEGKSSKKHKKSTRARSRQEKTSRPKLTILNVCNTGDKMVECQLETHNHKMVTFKFDLDGDAPEEIATYMVENEFILQSEKETFIEQMKDIIDKAEDMLSEDTEGERSSDQGTSPQQDTDGAEMNEEKRPSQVKTPVYQQNVLHTGKRWFIICPVVENSTTDAPEFSPPVPQSAQQSEGPDLEQSDDQQANSAVPDAPGVLACQQLPLQASVCDSPIGASPSLAQIPAAASSAGLPSQAELSAPAPSGPAPNILEQAAANGGQPESSLLKAALPAPPGTPAPGAAPLEEPADASLAAQPTQHAQQQADEAMCIPDVEIACCSVGPPKAVPPAPAKAAELCPLPVLSDAVVLERQPAAQIPHLPEAGQPGMVQHSFVNQVFPASVASESLNLAGSQLQSPTQVSMAASQQHVMLSQTQPVTCASMGVSLLQQQQQPCTVESDGEGPPRVDFVDNTIKSLDEKLRNLLYQEYVPTSSASAGTPDAFVPLEQADSEFNLPPFTEDQVPKLVLDLREPGHTAMDSCQEVKAAEAQFVPAVPPEITPYPVLVSASCKVTT</sequence>
<proteinExistence type="predicted"/>
<evidence type="ECO:0000313" key="3">
    <source>
        <dbReference type="Ensembl" id="ENSPSTP00000012293.1"/>
    </source>
</evidence>
<evidence type="ECO:0000313" key="4">
    <source>
        <dbReference type="Proteomes" id="UP000694428"/>
    </source>
</evidence>
<feature type="region of interest" description="Disordered" evidence="1">
    <location>
        <begin position="505"/>
        <end position="553"/>
    </location>
</feature>
<name>A0A8C9F9B7_PAVCR</name>
<reference evidence="3" key="2">
    <citation type="submission" date="2025-09" db="UniProtKB">
        <authorList>
            <consortium name="Ensembl"/>
        </authorList>
    </citation>
    <scope>IDENTIFICATION</scope>
</reference>